<dbReference type="EMBL" id="MN738944">
    <property type="protein sequence ID" value="QHT32551.1"/>
    <property type="molecule type" value="Genomic_DNA"/>
</dbReference>
<name>A0A6C0EV34_9ZZZZ</name>
<dbReference type="AlphaFoldDB" id="A0A6C0EV34"/>
<proteinExistence type="predicted"/>
<sequence>MIILSSLVIEPFIKKYLQEGYSNYKGALVGTRDYPSVVDKPLLGESFPLIGKNNVSDNNYSDIWWHYPIFKVGSYAQVTNNLQYQRNPDDGKCSTAEFCGALYKDNEIHTNVSHPLPPVPDTPGTRVGYYRTPDDLFLGPQPGPLLELPAFTS</sequence>
<protein>
    <submittedName>
        <fullName evidence="1">Uncharacterized protein</fullName>
    </submittedName>
</protein>
<reference evidence="1" key="1">
    <citation type="journal article" date="2020" name="Nature">
        <title>Giant virus diversity and host interactions through global metagenomics.</title>
        <authorList>
            <person name="Schulz F."/>
            <person name="Roux S."/>
            <person name="Paez-Espino D."/>
            <person name="Jungbluth S."/>
            <person name="Walsh D.A."/>
            <person name="Denef V.J."/>
            <person name="McMahon K.D."/>
            <person name="Konstantinidis K.T."/>
            <person name="Eloe-Fadrosh E.A."/>
            <person name="Kyrpides N.C."/>
            <person name="Woyke T."/>
        </authorList>
    </citation>
    <scope>NUCLEOTIDE SEQUENCE</scope>
    <source>
        <strain evidence="1">GVMAG-M-3300009161-30</strain>
    </source>
</reference>
<organism evidence="1">
    <name type="scientific">viral metagenome</name>
    <dbReference type="NCBI Taxonomy" id="1070528"/>
    <lineage>
        <taxon>unclassified sequences</taxon>
        <taxon>metagenomes</taxon>
        <taxon>organismal metagenomes</taxon>
    </lineage>
</organism>
<evidence type="ECO:0000313" key="1">
    <source>
        <dbReference type="EMBL" id="QHT32551.1"/>
    </source>
</evidence>
<accession>A0A6C0EV34</accession>